<comment type="caution">
    <text evidence="1">The sequence shown here is derived from an EMBL/GenBank/DDBJ whole genome shotgun (WGS) entry which is preliminary data.</text>
</comment>
<accession>A0A423WZ16</accession>
<organism evidence="1 2">
    <name type="scientific">Cytospora schulzeri</name>
    <dbReference type="NCBI Taxonomy" id="448051"/>
    <lineage>
        <taxon>Eukaryota</taxon>
        <taxon>Fungi</taxon>
        <taxon>Dikarya</taxon>
        <taxon>Ascomycota</taxon>
        <taxon>Pezizomycotina</taxon>
        <taxon>Sordariomycetes</taxon>
        <taxon>Sordariomycetidae</taxon>
        <taxon>Diaporthales</taxon>
        <taxon>Cytosporaceae</taxon>
        <taxon>Cytospora</taxon>
    </lineage>
</organism>
<protein>
    <submittedName>
        <fullName evidence="1">Uncharacterized protein</fullName>
    </submittedName>
</protein>
<dbReference type="Proteomes" id="UP000283895">
    <property type="component" value="Unassembled WGS sequence"/>
</dbReference>
<name>A0A423WZ16_9PEZI</name>
<proteinExistence type="predicted"/>
<keyword evidence="2" id="KW-1185">Reference proteome</keyword>
<evidence type="ECO:0000313" key="2">
    <source>
        <dbReference type="Proteomes" id="UP000283895"/>
    </source>
</evidence>
<sequence length="153" mass="16901">MFESPGSYFHFEDGSAIMKNIGLAIVGGKQLEDGMDQLDLTMQELRATKTLGVWVENMGHRAQGKLPRGHQETQHASFELLALAVDFEGVPVELQKYTRTELAMFAATKLDDGITNLDQTNEELSLLSSLGALMQVSDWTVAEPQVKLHPDVL</sequence>
<gene>
    <name evidence="1" type="ORF">VMCG_02708</name>
</gene>
<dbReference type="AlphaFoldDB" id="A0A423WZ16"/>
<dbReference type="OrthoDB" id="10348616at2759"/>
<dbReference type="EMBL" id="LKEA01000005">
    <property type="protein sequence ID" value="ROW08801.1"/>
    <property type="molecule type" value="Genomic_DNA"/>
</dbReference>
<reference evidence="1 2" key="1">
    <citation type="submission" date="2015-09" db="EMBL/GenBank/DDBJ databases">
        <title>Host preference determinants of Valsa canker pathogens revealed by comparative genomics.</title>
        <authorList>
            <person name="Yin Z."/>
            <person name="Huang L."/>
        </authorList>
    </citation>
    <scope>NUCLEOTIDE SEQUENCE [LARGE SCALE GENOMIC DNA]</scope>
    <source>
        <strain evidence="1 2">03-1</strain>
    </source>
</reference>
<evidence type="ECO:0000313" key="1">
    <source>
        <dbReference type="EMBL" id="ROW08801.1"/>
    </source>
</evidence>